<proteinExistence type="predicted"/>
<dbReference type="STRING" id="60517.A0A0R3WFV6"/>
<evidence type="ECO:0000313" key="1">
    <source>
        <dbReference type="EMBL" id="VDK45271.1"/>
    </source>
</evidence>
<sequence length="183" mass="19848">MSGKTLDDVIILSPSSIDRKVDNFTVTTVCPTLHMWWLDGAIAAESTHYDELALLLMSQGCAVVVGILSILLRACAGDALGAWPNAHRFRGSHDRQWSGALTLHWPVGEYCAKNGLLEFTVTITKVGAGKSWKSIGETSERLQTASEQVEAEYLIPAETKTELTACEVSANARIKTSGRLCLI</sequence>
<protein>
    <submittedName>
        <fullName evidence="3">Ig-like domain-containing protein</fullName>
    </submittedName>
</protein>
<gene>
    <name evidence="1" type="ORF">TASK_LOCUS9750</name>
</gene>
<organism evidence="3">
    <name type="scientific">Taenia asiatica</name>
    <name type="common">Asian tapeworm</name>
    <dbReference type="NCBI Taxonomy" id="60517"/>
    <lineage>
        <taxon>Eukaryota</taxon>
        <taxon>Metazoa</taxon>
        <taxon>Spiralia</taxon>
        <taxon>Lophotrochozoa</taxon>
        <taxon>Platyhelminthes</taxon>
        <taxon>Cestoda</taxon>
        <taxon>Eucestoda</taxon>
        <taxon>Cyclophyllidea</taxon>
        <taxon>Taeniidae</taxon>
        <taxon>Taenia</taxon>
    </lineage>
</organism>
<evidence type="ECO:0000313" key="2">
    <source>
        <dbReference type="Proteomes" id="UP000282613"/>
    </source>
</evidence>
<accession>A0A0R3WFV6</accession>
<dbReference type="AlphaFoldDB" id="A0A0R3WFV6"/>
<dbReference type="EMBL" id="UYRS01019431">
    <property type="protein sequence ID" value="VDK45271.1"/>
    <property type="molecule type" value="Genomic_DNA"/>
</dbReference>
<evidence type="ECO:0000313" key="3">
    <source>
        <dbReference type="WBParaSite" id="TASK_0000974901-mRNA-1"/>
    </source>
</evidence>
<keyword evidence="2" id="KW-1185">Reference proteome</keyword>
<reference evidence="1 2" key="2">
    <citation type="submission" date="2018-11" db="EMBL/GenBank/DDBJ databases">
        <authorList>
            <consortium name="Pathogen Informatics"/>
        </authorList>
    </citation>
    <scope>NUCLEOTIDE SEQUENCE [LARGE SCALE GENOMIC DNA]</scope>
</reference>
<dbReference type="Proteomes" id="UP000282613">
    <property type="component" value="Unassembled WGS sequence"/>
</dbReference>
<name>A0A0R3WFV6_TAEAS</name>
<dbReference type="WBParaSite" id="TASK_0000974901-mRNA-1">
    <property type="protein sequence ID" value="TASK_0000974901-mRNA-1"/>
    <property type="gene ID" value="TASK_0000974901"/>
</dbReference>
<reference evidence="3" key="1">
    <citation type="submission" date="2017-02" db="UniProtKB">
        <authorList>
            <consortium name="WormBaseParasite"/>
        </authorList>
    </citation>
    <scope>IDENTIFICATION</scope>
</reference>